<sequence>MNSTAFVSNPEEASTFEKRSSNFTKESESAAFVKTEDLSNDIRMNAQRRNVLKPINQQLGGSLGQKSGPDGSLESDRALFISHITKFLPIVPQDINAGWMLPWLEEIQVGRESVNPSQMTDFITRV</sequence>
<proteinExistence type="predicted"/>
<name>A0A8D9F6I4_9HEMI</name>
<organism evidence="2">
    <name type="scientific">Cacopsylla melanoneura</name>
    <dbReference type="NCBI Taxonomy" id="428564"/>
    <lineage>
        <taxon>Eukaryota</taxon>
        <taxon>Metazoa</taxon>
        <taxon>Ecdysozoa</taxon>
        <taxon>Arthropoda</taxon>
        <taxon>Hexapoda</taxon>
        <taxon>Insecta</taxon>
        <taxon>Pterygota</taxon>
        <taxon>Neoptera</taxon>
        <taxon>Paraneoptera</taxon>
        <taxon>Hemiptera</taxon>
        <taxon>Sternorrhyncha</taxon>
        <taxon>Psylloidea</taxon>
        <taxon>Psyllidae</taxon>
        <taxon>Psyllinae</taxon>
        <taxon>Cacopsylla</taxon>
    </lineage>
</organism>
<accession>A0A8D9F6I4</accession>
<feature type="region of interest" description="Disordered" evidence="1">
    <location>
        <begin position="1"/>
        <end position="22"/>
    </location>
</feature>
<protein>
    <submittedName>
        <fullName evidence="2">Uncharacterized protein</fullName>
    </submittedName>
</protein>
<reference evidence="2" key="1">
    <citation type="submission" date="2021-05" db="EMBL/GenBank/DDBJ databases">
        <authorList>
            <person name="Alioto T."/>
            <person name="Alioto T."/>
            <person name="Gomez Garrido J."/>
        </authorList>
    </citation>
    <scope>NUCLEOTIDE SEQUENCE</scope>
</reference>
<dbReference type="EMBL" id="HBUF01608404">
    <property type="protein sequence ID" value="CAG6778169.1"/>
    <property type="molecule type" value="Transcribed_RNA"/>
</dbReference>
<dbReference type="AlphaFoldDB" id="A0A8D9F6I4"/>
<evidence type="ECO:0000313" key="2">
    <source>
        <dbReference type="EMBL" id="CAG6778169.1"/>
    </source>
</evidence>
<evidence type="ECO:0000256" key="1">
    <source>
        <dbReference type="SAM" id="MobiDB-lite"/>
    </source>
</evidence>